<evidence type="ECO:0000313" key="10">
    <source>
        <dbReference type="EMBL" id="GAA4784760.1"/>
    </source>
</evidence>
<proteinExistence type="inferred from homology"/>
<evidence type="ECO:0000256" key="1">
    <source>
        <dbReference type="ARBA" id="ARBA00004651"/>
    </source>
</evidence>
<accession>A0ABP9AR50</accession>
<evidence type="ECO:0000256" key="2">
    <source>
        <dbReference type="ARBA" id="ARBA00022448"/>
    </source>
</evidence>
<dbReference type="PANTHER" id="PTHR43227">
    <property type="entry name" value="BLL4140 PROTEIN"/>
    <property type="match status" value="1"/>
</dbReference>
<comment type="similarity">
    <text evidence="7">Belongs to the binding-protein-dependent transport system permease family.</text>
</comment>
<keyword evidence="4 7" id="KW-0812">Transmembrane</keyword>
<feature type="transmembrane region" description="Helical" evidence="7">
    <location>
        <begin position="180"/>
        <end position="207"/>
    </location>
</feature>
<evidence type="ECO:0000256" key="4">
    <source>
        <dbReference type="ARBA" id="ARBA00022692"/>
    </source>
</evidence>
<dbReference type="Pfam" id="PF00528">
    <property type="entry name" value="BPD_transp_1"/>
    <property type="match status" value="1"/>
</dbReference>
<comment type="caution">
    <text evidence="10">The sequence shown here is derived from an EMBL/GenBank/DDBJ whole genome shotgun (WGS) entry which is preliminary data.</text>
</comment>
<evidence type="ECO:0000256" key="7">
    <source>
        <dbReference type="RuleBase" id="RU363032"/>
    </source>
</evidence>
<reference evidence="11" key="1">
    <citation type="journal article" date="2019" name="Int. J. Syst. Evol. Microbiol.">
        <title>The Global Catalogue of Microorganisms (GCM) 10K type strain sequencing project: providing services to taxonomists for standard genome sequencing and annotation.</title>
        <authorList>
            <consortium name="The Broad Institute Genomics Platform"/>
            <consortium name="The Broad Institute Genome Sequencing Center for Infectious Disease"/>
            <person name="Wu L."/>
            <person name="Ma J."/>
        </authorList>
    </citation>
    <scope>NUCLEOTIDE SEQUENCE [LARGE SCALE GENOMIC DNA]</scope>
    <source>
        <strain evidence="11">JCM 18537</strain>
    </source>
</reference>
<dbReference type="Gene3D" id="1.10.3720.10">
    <property type="entry name" value="MetI-like"/>
    <property type="match status" value="1"/>
</dbReference>
<feature type="transmembrane region" description="Helical" evidence="7">
    <location>
        <begin position="128"/>
        <end position="150"/>
    </location>
</feature>
<protein>
    <submittedName>
        <fullName evidence="10">Sugar ABC transporter permease</fullName>
    </submittedName>
</protein>
<feature type="transmembrane region" description="Helical" evidence="7">
    <location>
        <begin position="27"/>
        <end position="51"/>
    </location>
</feature>
<dbReference type="InterPro" id="IPR035906">
    <property type="entry name" value="MetI-like_sf"/>
</dbReference>
<dbReference type="EMBL" id="BAABKO010000007">
    <property type="protein sequence ID" value="GAA4784760.1"/>
    <property type="molecule type" value="Genomic_DNA"/>
</dbReference>
<organism evidence="10 11">
    <name type="scientific">Microbacterium gilvum</name>
    <dbReference type="NCBI Taxonomy" id="1336204"/>
    <lineage>
        <taxon>Bacteria</taxon>
        <taxon>Bacillati</taxon>
        <taxon>Actinomycetota</taxon>
        <taxon>Actinomycetes</taxon>
        <taxon>Micrococcales</taxon>
        <taxon>Microbacteriaceae</taxon>
        <taxon>Microbacterium</taxon>
    </lineage>
</organism>
<dbReference type="RefSeq" id="WP_345441765.1">
    <property type="nucleotide sequence ID" value="NZ_BAABKO010000007.1"/>
</dbReference>
<evidence type="ECO:0000313" key="11">
    <source>
        <dbReference type="Proteomes" id="UP001501645"/>
    </source>
</evidence>
<evidence type="ECO:0000256" key="3">
    <source>
        <dbReference type="ARBA" id="ARBA00022475"/>
    </source>
</evidence>
<name>A0ABP9AR50_9MICO</name>
<dbReference type="PANTHER" id="PTHR43227:SF8">
    <property type="entry name" value="DIACETYLCHITOBIOSE UPTAKE SYSTEM PERMEASE PROTEIN DASB"/>
    <property type="match status" value="1"/>
</dbReference>
<keyword evidence="6 7" id="KW-0472">Membrane</keyword>
<feature type="domain" description="ABC transmembrane type-1" evidence="9">
    <location>
        <begin position="92"/>
        <end position="309"/>
    </location>
</feature>
<dbReference type="CDD" id="cd06261">
    <property type="entry name" value="TM_PBP2"/>
    <property type="match status" value="1"/>
</dbReference>
<feature type="compositionally biased region" description="Low complexity" evidence="8">
    <location>
        <begin position="1"/>
        <end position="14"/>
    </location>
</feature>
<evidence type="ECO:0000256" key="8">
    <source>
        <dbReference type="SAM" id="MobiDB-lite"/>
    </source>
</evidence>
<dbReference type="PROSITE" id="PS50928">
    <property type="entry name" value="ABC_TM1"/>
    <property type="match status" value="1"/>
</dbReference>
<dbReference type="InterPro" id="IPR000515">
    <property type="entry name" value="MetI-like"/>
</dbReference>
<comment type="subcellular location">
    <subcellularLocation>
        <location evidence="1 7">Cell membrane</location>
        <topology evidence="1 7">Multi-pass membrane protein</topology>
    </subcellularLocation>
</comment>
<dbReference type="SUPFAM" id="SSF161098">
    <property type="entry name" value="MetI-like"/>
    <property type="match status" value="1"/>
</dbReference>
<gene>
    <name evidence="10" type="ORF">GCM10023351_32950</name>
</gene>
<feature type="transmembrane region" description="Helical" evidence="7">
    <location>
        <begin position="228"/>
        <end position="250"/>
    </location>
</feature>
<keyword evidence="2 7" id="KW-0813">Transport</keyword>
<evidence type="ECO:0000256" key="6">
    <source>
        <dbReference type="ARBA" id="ARBA00023136"/>
    </source>
</evidence>
<feature type="region of interest" description="Disordered" evidence="8">
    <location>
        <begin position="1"/>
        <end position="23"/>
    </location>
</feature>
<keyword evidence="3" id="KW-1003">Cell membrane</keyword>
<feature type="transmembrane region" description="Helical" evidence="7">
    <location>
        <begin position="95"/>
        <end position="116"/>
    </location>
</feature>
<feature type="transmembrane region" description="Helical" evidence="7">
    <location>
        <begin position="290"/>
        <end position="311"/>
    </location>
</feature>
<evidence type="ECO:0000256" key="5">
    <source>
        <dbReference type="ARBA" id="ARBA00022989"/>
    </source>
</evidence>
<keyword evidence="5 7" id="KW-1133">Transmembrane helix</keyword>
<dbReference type="InterPro" id="IPR050809">
    <property type="entry name" value="UgpAE/MalFG_permease"/>
</dbReference>
<keyword evidence="11" id="KW-1185">Reference proteome</keyword>
<sequence>MSLLAEAAPSAAPSPVRPPRRPRRTPFLRGPALLLLPAGVVVAALTGWPLVQLVVMSFQEFGRAQIFGAPPAFVGLDNYVAVLADPQFWAVLSRSVAFCLVNVALTMALGVGVAVLMTRLGRGMKGLVSIGLLLAWAMPPISATTVWGWIFDTRAGLVNHVVTALTPWDLTGHSWLVDPLGFFFVATIIVTWMAVPFVAFTTFAALTQVPGEVLEAAALDGATGWQRFRLVTVPYVRGVLVVLLILQVIWDMRVFTQIYALQTIGGLREETNTIGVYIYATATAGGDQGAAGAISVILVVLMMAVSGYYVVQTLRDEEARA</sequence>
<evidence type="ECO:0000259" key="9">
    <source>
        <dbReference type="PROSITE" id="PS50928"/>
    </source>
</evidence>
<dbReference type="Proteomes" id="UP001501645">
    <property type="component" value="Unassembled WGS sequence"/>
</dbReference>